<dbReference type="KEGG" id="hhc:M911_16845"/>
<dbReference type="KEGG" id="hhc:M911_16820"/>
<dbReference type="EMBL" id="CP007268">
    <property type="protein sequence ID" value="AHK80520.1"/>
    <property type="molecule type" value="Genomic_DNA"/>
</dbReference>
<dbReference type="EMBL" id="CP007268">
    <property type="protein sequence ID" value="AHK80396.1"/>
    <property type="molecule type" value="Genomic_DNA"/>
</dbReference>
<dbReference type="OrthoDB" id="5796518at2"/>
<evidence type="ECO:0000313" key="1">
    <source>
        <dbReference type="EMBL" id="AHK78828.1"/>
    </source>
</evidence>
<evidence type="ECO:0000313" key="2">
    <source>
        <dbReference type="EMBL" id="AHK79205.1"/>
    </source>
</evidence>
<proteinExistence type="predicted"/>
<dbReference type="KEGG" id="hhc:M911_06220"/>
<dbReference type="EMBL" id="CP007268">
    <property type="protein sequence ID" value="AHK79917.1"/>
    <property type="molecule type" value="Genomic_DNA"/>
</dbReference>
<evidence type="ECO:0000313" key="11">
    <source>
        <dbReference type="Proteomes" id="UP000019442"/>
    </source>
</evidence>
<reference evidence="2 11" key="1">
    <citation type="journal article" date="2014" name="J Genomics">
        <title>Draft Genome Sequence of the Extremely Halophilic Phototrophic Purple Sulfur Bacterium Halorhodospira halochloris.</title>
        <authorList>
            <person name="Singh K.S."/>
            <person name="Kirksey J."/>
            <person name="Hoff W.D."/>
            <person name="Deole R."/>
        </authorList>
    </citation>
    <scope>NUCLEOTIDE SEQUENCE [LARGE SCALE GENOMIC DNA]</scope>
    <source>
        <strain evidence="2 11">A</strain>
    </source>
</reference>
<dbReference type="EMBL" id="CP007268">
    <property type="protein sequence ID" value="AHK78828.1"/>
    <property type="molecule type" value="Genomic_DNA"/>
</dbReference>
<dbReference type="EMBL" id="CP007268">
    <property type="protein sequence ID" value="AHK79205.1"/>
    <property type="molecule type" value="Genomic_DNA"/>
</dbReference>
<evidence type="ECO:0000313" key="7">
    <source>
        <dbReference type="EMBL" id="AHK80396.1"/>
    </source>
</evidence>
<evidence type="ECO:0000313" key="3">
    <source>
        <dbReference type="EMBL" id="AHK79231.1"/>
    </source>
</evidence>
<gene>
    <name evidence="1" type="ORF">M911_06220</name>
    <name evidence="2" type="ORF">M911_08620</name>
    <name evidence="3" type="ORF">M911_08795</name>
    <name evidence="4" type="ORF">M911_13000</name>
    <name evidence="5" type="ORF">M911_13530</name>
    <name evidence="6" type="ORF">M911_14180</name>
    <name evidence="7" type="ORF">M911_15995</name>
    <name evidence="8" type="ORF">M911_16625</name>
    <name evidence="9" type="ORF">M911_16820</name>
    <name evidence="10" type="ORF">M911_16845</name>
</gene>
<dbReference type="EMBL" id="CP007268">
    <property type="protein sequence ID" value="AHK80517.1"/>
    <property type="molecule type" value="Genomic_DNA"/>
</dbReference>
<dbReference type="KEGG" id="hhc:M911_08620"/>
<evidence type="ECO:0000313" key="8">
    <source>
        <dbReference type="EMBL" id="AHK80485.1"/>
    </source>
</evidence>
<sequence length="69" mass="7929">MNHHHTLTIPLPGHWTPEQALAVWELLEILTEHIGQRYDLALQEALAAERAPSIDTRQTSLFDDEQDPF</sequence>
<dbReference type="KEGG" id="hhc:M911_13530"/>
<dbReference type="HOGENOM" id="CLU_202665_0_0_6"/>
<dbReference type="EMBL" id="CP007268">
    <property type="protein sequence ID" value="AHK80004.1"/>
    <property type="molecule type" value="Genomic_DNA"/>
</dbReference>
<dbReference type="RefSeq" id="WP_025281226.1">
    <property type="nucleotide sequence ID" value="NZ_CP007268.1"/>
</dbReference>
<evidence type="ECO:0000313" key="9">
    <source>
        <dbReference type="EMBL" id="AHK80517.1"/>
    </source>
</evidence>
<evidence type="ECO:0000313" key="5">
    <source>
        <dbReference type="EMBL" id="AHK80004.1"/>
    </source>
</evidence>
<dbReference type="EMBL" id="CP007268">
    <property type="protein sequence ID" value="AHK80102.1"/>
    <property type="molecule type" value="Genomic_DNA"/>
</dbReference>
<evidence type="ECO:0000313" key="4">
    <source>
        <dbReference type="EMBL" id="AHK79917.1"/>
    </source>
</evidence>
<name>W8L5R2_9GAMM</name>
<organism evidence="2 11">
    <name type="scientific">Ectothiorhodospira haloalkaliphila</name>
    <dbReference type="NCBI Taxonomy" id="421628"/>
    <lineage>
        <taxon>Bacteria</taxon>
        <taxon>Pseudomonadati</taxon>
        <taxon>Pseudomonadota</taxon>
        <taxon>Gammaproteobacteria</taxon>
        <taxon>Chromatiales</taxon>
        <taxon>Ectothiorhodospiraceae</taxon>
        <taxon>Ectothiorhodospira</taxon>
    </lineage>
</organism>
<dbReference type="KEGG" id="hhc:M911_08795"/>
<dbReference type="KEGG" id="hhc:M911_16625"/>
<dbReference type="KEGG" id="hhc:M911_13000"/>
<dbReference type="KEGG" id="hhc:M911_14180"/>
<protein>
    <submittedName>
        <fullName evidence="2">Uncharacterized protein</fullName>
    </submittedName>
</protein>
<evidence type="ECO:0000313" key="6">
    <source>
        <dbReference type="EMBL" id="AHK80102.1"/>
    </source>
</evidence>
<reference evidence="11" key="2">
    <citation type="submission" date="2014-02" db="EMBL/GenBank/DDBJ databases">
        <title>Draft Genome Sequence of extremely halophilic bacteria Halorhodospira halochloris.</title>
        <authorList>
            <person name="Singh K.S."/>
        </authorList>
    </citation>
    <scope>NUCLEOTIDE SEQUENCE [LARGE SCALE GENOMIC DNA]</scope>
    <source>
        <strain evidence="11">A</strain>
    </source>
</reference>
<dbReference type="Proteomes" id="UP000019442">
    <property type="component" value="Chromosome"/>
</dbReference>
<dbReference type="EMBL" id="CP007268">
    <property type="protein sequence ID" value="AHK80485.1"/>
    <property type="molecule type" value="Genomic_DNA"/>
</dbReference>
<evidence type="ECO:0000313" key="10">
    <source>
        <dbReference type="EMBL" id="AHK80520.1"/>
    </source>
</evidence>
<accession>W8L5R2</accession>
<dbReference type="PATRIC" id="fig|1354791.3.peg.1677"/>
<dbReference type="AlphaFoldDB" id="W8L5R2"/>
<keyword evidence="11" id="KW-1185">Reference proteome</keyword>
<dbReference type="EMBL" id="CP007268">
    <property type="protein sequence ID" value="AHK79231.1"/>
    <property type="molecule type" value="Genomic_DNA"/>
</dbReference>
<dbReference type="KEGG" id="hhc:M911_15995"/>